<accession>A0A2W5ENS5</accession>
<comment type="caution">
    <text evidence="1">The sequence shown here is derived from an EMBL/GenBank/DDBJ whole genome shotgun (WGS) entry which is preliminary data.</text>
</comment>
<organism evidence="1 2">
    <name type="scientific">Pseudomonas kuykendallii</name>
    <dbReference type="NCBI Taxonomy" id="1007099"/>
    <lineage>
        <taxon>Bacteria</taxon>
        <taxon>Pseudomonadati</taxon>
        <taxon>Pseudomonadota</taxon>
        <taxon>Gammaproteobacteria</taxon>
        <taxon>Pseudomonadales</taxon>
        <taxon>Pseudomonadaceae</taxon>
        <taxon>Pseudomonas</taxon>
    </lineage>
</organism>
<gene>
    <name evidence="1" type="ORF">DI599_18370</name>
</gene>
<sequence>MTHKQVTVPAEDIDTLLDAIEDKLHKIGKTYRANGKSWHDDLAITSLRKVAAQLGTDFEILSSDEPDGFIITRVPHTAAE</sequence>
<dbReference type="EMBL" id="QFOH01000026">
    <property type="protein sequence ID" value="PZP21666.1"/>
    <property type="molecule type" value="Genomic_DNA"/>
</dbReference>
<evidence type="ECO:0000313" key="1">
    <source>
        <dbReference type="EMBL" id="PZP21666.1"/>
    </source>
</evidence>
<name>A0A2W5ENS5_9PSED</name>
<proteinExistence type="predicted"/>
<reference evidence="1 2" key="1">
    <citation type="submission" date="2017-08" db="EMBL/GenBank/DDBJ databases">
        <title>Infants hospitalized years apart are colonized by the same room-sourced microbial strains.</title>
        <authorList>
            <person name="Brooks B."/>
            <person name="Olm M.R."/>
            <person name="Firek B.A."/>
            <person name="Baker R."/>
            <person name="Thomas B.C."/>
            <person name="Morowitz M.J."/>
            <person name="Banfield J.F."/>
        </authorList>
    </citation>
    <scope>NUCLEOTIDE SEQUENCE [LARGE SCALE GENOMIC DNA]</scope>
    <source>
        <strain evidence="1">S2_009_000_R2_77</strain>
    </source>
</reference>
<dbReference type="Proteomes" id="UP000249198">
    <property type="component" value="Unassembled WGS sequence"/>
</dbReference>
<evidence type="ECO:0000313" key="2">
    <source>
        <dbReference type="Proteomes" id="UP000249198"/>
    </source>
</evidence>
<dbReference type="AlphaFoldDB" id="A0A2W5ENS5"/>
<protein>
    <submittedName>
        <fullName evidence="1">Uncharacterized protein</fullName>
    </submittedName>
</protein>
<dbReference type="RefSeq" id="WP_073672930.1">
    <property type="nucleotide sequence ID" value="NZ_QFOH01000026.1"/>
</dbReference>